<protein>
    <submittedName>
        <fullName evidence="2">Uncharacterized protein</fullName>
    </submittedName>
</protein>
<dbReference type="OrthoDB" id="433501at2759"/>
<evidence type="ECO:0000313" key="3">
    <source>
        <dbReference type="Proteomes" id="UP000770717"/>
    </source>
</evidence>
<comment type="caution">
    <text evidence="2">The sequence shown here is derived from an EMBL/GenBank/DDBJ whole genome shotgun (WGS) entry which is preliminary data.</text>
</comment>
<dbReference type="Proteomes" id="UP000770717">
    <property type="component" value="Unassembled WGS sequence"/>
</dbReference>
<name>A0A8J6B9P8_ELECQ</name>
<gene>
    <name evidence="2" type="ORF">GDO78_018880</name>
</gene>
<proteinExistence type="predicted"/>
<evidence type="ECO:0000313" key="2">
    <source>
        <dbReference type="EMBL" id="KAG9460894.1"/>
    </source>
</evidence>
<dbReference type="AlphaFoldDB" id="A0A8J6B9P8"/>
<sequence>MHVYPVRRQAATRLIYNIKMANIIFSLQAANSESIMECTVDILFKPRERIIERGSSSSAYIFRTYKAVSRRATNVIGTALADFDLIFGHMPLSVVVTTAEQLVPSLQFALADSPLTVCMVSLQEREEAASMFKGKRGAQLAKDIARRSKTFTPGAGLQAEKKKSGPSPSDVEAIK</sequence>
<accession>A0A8J6B9P8</accession>
<feature type="region of interest" description="Disordered" evidence="1">
    <location>
        <begin position="150"/>
        <end position="175"/>
    </location>
</feature>
<dbReference type="EMBL" id="WNTK01034386">
    <property type="protein sequence ID" value="KAG9460894.1"/>
    <property type="molecule type" value="Genomic_DNA"/>
</dbReference>
<feature type="non-terminal residue" evidence="2">
    <location>
        <position position="175"/>
    </location>
</feature>
<reference evidence="2" key="1">
    <citation type="thesis" date="2020" institute="ProQuest LLC" country="789 East Eisenhower Parkway, Ann Arbor, MI, USA">
        <title>Comparative Genomics and Chromosome Evolution.</title>
        <authorList>
            <person name="Mudd A.B."/>
        </authorList>
    </citation>
    <scope>NUCLEOTIDE SEQUENCE</scope>
    <source>
        <strain evidence="2">HN-11 Male</strain>
        <tissue evidence="2">Kidney and liver</tissue>
    </source>
</reference>
<organism evidence="2 3">
    <name type="scientific">Eleutherodactylus coqui</name>
    <name type="common">Puerto Rican coqui</name>
    <dbReference type="NCBI Taxonomy" id="57060"/>
    <lineage>
        <taxon>Eukaryota</taxon>
        <taxon>Metazoa</taxon>
        <taxon>Chordata</taxon>
        <taxon>Craniata</taxon>
        <taxon>Vertebrata</taxon>
        <taxon>Euteleostomi</taxon>
        <taxon>Amphibia</taxon>
        <taxon>Batrachia</taxon>
        <taxon>Anura</taxon>
        <taxon>Neobatrachia</taxon>
        <taxon>Hyloidea</taxon>
        <taxon>Eleutherodactylidae</taxon>
        <taxon>Eleutherodactylinae</taxon>
        <taxon>Eleutherodactylus</taxon>
        <taxon>Eleutherodactylus</taxon>
    </lineage>
</organism>
<evidence type="ECO:0000256" key="1">
    <source>
        <dbReference type="SAM" id="MobiDB-lite"/>
    </source>
</evidence>
<keyword evidence="3" id="KW-1185">Reference proteome</keyword>